<dbReference type="Pfam" id="PF25271">
    <property type="entry name" value="DUF7868"/>
    <property type="match status" value="1"/>
</dbReference>
<dbReference type="EMBL" id="LUCV01000028">
    <property type="protein sequence ID" value="OAI91182.1"/>
    <property type="molecule type" value="Genomic_DNA"/>
</dbReference>
<evidence type="ECO:0000259" key="3">
    <source>
        <dbReference type="PROSITE" id="PS00497"/>
    </source>
</evidence>
<dbReference type="PANTHER" id="PTHR11474">
    <property type="entry name" value="TYROSINASE FAMILY MEMBER"/>
    <property type="match status" value="1"/>
</dbReference>
<sequence length="511" mass="56528">MTYVRKDLWDLGDGWNDTMLWYAKAVQELQKRPITDNTSWQFLGAIHGFKKDLWISHWQIDEETPLPTQKDQDLFWNQCQHQSWYFLPWHRGYLLAFENIVRETIIKLNGPSDWALPYWNYNEIGTRLHSVTLPHIFYEAKLPDGTNNPLALPKLRFGNTIDGRVVINPLKINLKSLDIALFTGGATGGTPGFGGPETVFHFDGDVQGGLENNPHNPVHIAVGGHINRPGEKDPFEGLMSDPQMAGLDPVFWLHHANIDRLWQVWLDRNPAHKNPVDDPAWVEGPPSGGRPFIMPAPDGSTYTYIVSQMLSLQDLGYTYQDLPTPPQANLATAKVEATAVADTKVTELLGANAQPIKLLGSRFESPVRLDKPGIAKVAQKLAARGLLTAGNAAPLPEERVYLNVENIRGKLNAVILSLYVNLPDGASPEAHPELYAGDIGLFGVRVASQKDESHAGAGLTAVLDITDIVNRLNVQGDLNLDHLHISLFASTDLTPAADISIGRISVYRQGQ</sequence>
<dbReference type="PRINTS" id="PR00092">
    <property type="entry name" value="TYROSINASE"/>
</dbReference>
<organism evidence="5 6">
    <name type="scientific">Pseudomonas putida</name>
    <name type="common">Arthrobacter siderocapsulatus</name>
    <dbReference type="NCBI Taxonomy" id="303"/>
    <lineage>
        <taxon>Bacteria</taxon>
        <taxon>Pseudomonadati</taxon>
        <taxon>Pseudomonadota</taxon>
        <taxon>Gammaproteobacteria</taxon>
        <taxon>Pseudomonadales</taxon>
        <taxon>Pseudomonadaceae</taxon>
        <taxon>Pseudomonas</taxon>
    </lineage>
</organism>
<evidence type="ECO:0000313" key="6">
    <source>
        <dbReference type="Proteomes" id="UP000077752"/>
    </source>
</evidence>
<dbReference type="SUPFAM" id="SSF48056">
    <property type="entry name" value="Di-copper centre-containing domain"/>
    <property type="match status" value="1"/>
</dbReference>
<accession>A0A177SND3</accession>
<gene>
    <name evidence="5" type="ORF">AYO28_22345</name>
</gene>
<feature type="domain" description="Tyrosinase copper-binding" evidence="3">
    <location>
        <begin position="81"/>
        <end position="98"/>
    </location>
</feature>
<dbReference type="InterPro" id="IPR057190">
    <property type="entry name" value="DUF7868"/>
</dbReference>
<protein>
    <recommendedName>
        <fullName evidence="3 4">Tyrosinase copper-binding domain-containing protein</fullName>
    </recommendedName>
</protein>
<dbReference type="AlphaFoldDB" id="A0A177SND3"/>
<dbReference type="PROSITE" id="PS00498">
    <property type="entry name" value="TYROSINASE_2"/>
    <property type="match status" value="1"/>
</dbReference>
<dbReference type="InterPro" id="IPR008922">
    <property type="entry name" value="Di-copper_centre_dom_sf"/>
</dbReference>
<dbReference type="PROSITE" id="PS00497">
    <property type="entry name" value="TYROSINASE_1"/>
    <property type="match status" value="1"/>
</dbReference>
<dbReference type="GO" id="GO:0046872">
    <property type="term" value="F:metal ion binding"/>
    <property type="evidence" value="ECO:0007669"/>
    <property type="project" value="UniProtKB-KW"/>
</dbReference>
<name>A0A177SND3_PSEPU</name>
<evidence type="ECO:0000256" key="2">
    <source>
        <dbReference type="ARBA" id="ARBA00023008"/>
    </source>
</evidence>
<dbReference type="RefSeq" id="WP_064303556.1">
    <property type="nucleotide sequence ID" value="NZ_LUCV01000028.1"/>
</dbReference>
<evidence type="ECO:0000259" key="4">
    <source>
        <dbReference type="PROSITE" id="PS00498"/>
    </source>
</evidence>
<evidence type="ECO:0000313" key="5">
    <source>
        <dbReference type="EMBL" id="OAI91182.1"/>
    </source>
</evidence>
<keyword evidence="1" id="KW-0479">Metal-binding</keyword>
<dbReference type="InterPro" id="IPR002227">
    <property type="entry name" value="Tyrosinase_Cu-bd"/>
</dbReference>
<proteinExistence type="predicted"/>
<evidence type="ECO:0000256" key="1">
    <source>
        <dbReference type="ARBA" id="ARBA00022723"/>
    </source>
</evidence>
<comment type="caution">
    <text evidence="5">The sequence shown here is derived from an EMBL/GenBank/DDBJ whole genome shotgun (WGS) entry which is preliminary data.</text>
</comment>
<dbReference type="GO" id="GO:0016491">
    <property type="term" value="F:oxidoreductase activity"/>
    <property type="evidence" value="ECO:0007669"/>
    <property type="project" value="InterPro"/>
</dbReference>
<feature type="domain" description="Tyrosinase copper-binding" evidence="4">
    <location>
        <begin position="248"/>
        <end position="259"/>
    </location>
</feature>
<dbReference type="Pfam" id="PF00264">
    <property type="entry name" value="Tyrosinase"/>
    <property type="match status" value="1"/>
</dbReference>
<dbReference type="InterPro" id="IPR050316">
    <property type="entry name" value="Tyrosinase/Hemocyanin"/>
</dbReference>
<keyword evidence="2" id="KW-0186">Copper</keyword>
<dbReference type="PANTHER" id="PTHR11474:SF76">
    <property type="entry name" value="SHKT DOMAIN-CONTAINING PROTEIN"/>
    <property type="match status" value="1"/>
</dbReference>
<dbReference type="Proteomes" id="UP000077752">
    <property type="component" value="Unassembled WGS sequence"/>
</dbReference>
<reference evidence="5 6" key="1">
    <citation type="submission" date="2016-03" db="EMBL/GenBank/DDBJ databases">
        <title>Draft Genome Assembly of Pseudomonas putida strain CBF10-2.</title>
        <authorList>
            <person name="Iyer R.S."/>
            <person name="Damania A."/>
        </authorList>
    </citation>
    <scope>NUCLEOTIDE SEQUENCE [LARGE SCALE GENOMIC DNA]</scope>
    <source>
        <strain evidence="5 6">CBF10-2</strain>
    </source>
</reference>
<dbReference type="Gene3D" id="1.10.1280.10">
    <property type="entry name" value="Di-copper center containing domain from catechol oxidase"/>
    <property type="match status" value="1"/>
</dbReference>